<evidence type="ECO:0008006" key="5">
    <source>
        <dbReference type="Google" id="ProtNLM"/>
    </source>
</evidence>
<comment type="caution">
    <text evidence="3">The sequence shown here is derived from an EMBL/GenBank/DDBJ whole genome shotgun (WGS) entry which is preliminary data.</text>
</comment>
<sequence length="176" mass="19896">MNGQGKYVGFGNEKSSSDSPFPELRSNWRELIYLRSWQASGFVTVLYYFSFLVGLMYFIQNIVLFTRDLGAGGFFLGLLYGTLYFISFILAARIVSEIVLSIFDIRDNIYRISASSGPSIVSSGPSTSSYQGSYQQPTYQPPQPSQQQQQPSQQQSYQQSSSTEFPKYQEPYQGNL</sequence>
<name>Q54XN5_DICDI</name>
<feature type="transmembrane region" description="Helical" evidence="2">
    <location>
        <begin position="39"/>
        <end position="59"/>
    </location>
</feature>
<dbReference type="RefSeq" id="XP_641995.1">
    <property type="nucleotide sequence ID" value="XM_636903.1"/>
</dbReference>
<dbReference type="FunCoup" id="Q54XN5">
    <property type="interactions" value="744"/>
</dbReference>
<evidence type="ECO:0000313" key="3">
    <source>
        <dbReference type="EMBL" id="EAL68017.1"/>
    </source>
</evidence>
<dbReference type="PaxDb" id="44689-DDB0206225"/>
<keyword evidence="2" id="KW-0812">Transmembrane</keyword>
<evidence type="ECO:0000313" key="4">
    <source>
        <dbReference type="Proteomes" id="UP000002195"/>
    </source>
</evidence>
<protein>
    <recommendedName>
        <fullName evidence="5">DUF4282 domain-containing protein</fullName>
    </recommendedName>
</protein>
<organism evidence="3 4">
    <name type="scientific">Dictyostelium discoideum</name>
    <name type="common">Social amoeba</name>
    <dbReference type="NCBI Taxonomy" id="44689"/>
    <lineage>
        <taxon>Eukaryota</taxon>
        <taxon>Amoebozoa</taxon>
        <taxon>Evosea</taxon>
        <taxon>Eumycetozoa</taxon>
        <taxon>Dictyostelia</taxon>
        <taxon>Dictyosteliales</taxon>
        <taxon>Dictyosteliaceae</taxon>
        <taxon>Dictyostelium</taxon>
    </lineage>
</organism>
<feature type="transmembrane region" description="Helical" evidence="2">
    <location>
        <begin position="71"/>
        <end position="92"/>
    </location>
</feature>
<dbReference type="eggNOG" id="ENOG502RHXV">
    <property type="taxonomic scope" value="Eukaryota"/>
</dbReference>
<dbReference type="VEuPathDB" id="AmoebaDB:DDB_G0278831"/>
<dbReference type="EMBL" id="AAFI02000024">
    <property type="protein sequence ID" value="EAL68017.1"/>
    <property type="molecule type" value="Genomic_DNA"/>
</dbReference>
<dbReference type="dictyBase" id="DDB_G0278831"/>
<dbReference type="GeneID" id="8621727"/>
<accession>Q54XN5</accession>
<dbReference type="Pfam" id="PF14110">
    <property type="entry name" value="DUF4282"/>
    <property type="match status" value="1"/>
</dbReference>
<evidence type="ECO:0000256" key="1">
    <source>
        <dbReference type="SAM" id="MobiDB-lite"/>
    </source>
</evidence>
<dbReference type="HOGENOM" id="CLU_1527946_0_0_1"/>
<feature type="region of interest" description="Disordered" evidence="1">
    <location>
        <begin position="117"/>
        <end position="176"/>
    </location>
</feature>
<dbReference type="AlphaFoldDB" id="Q54XN5"/>
<dbReference type="OMA" id="QEPYQGN"/>
<proteinExistence type="predicted"/>
<gene>
    <name evidence="3" type="ORF">DDB_G0278831</name>
</gene>
<dbReference type="KEGG" id="ddi:DDB_G0278831"/>
<keyword evidence="4" id="KW-1185">Reference proteome</keyword>
<evidence type="ECO:0000256" key="2">
    <source>
        <dbReference type="SAM" id="Phobius"/>
    </source>
</evidence>
<dbReference type="Proteomes" id="UP000002195">
    <property type="component" value="Unassembled WGS sequence"/>
</dbReference>
<keyword evidence="2" id="KW-1133">Transmembrane helix</keyword>
<dbReference type="InParanoid" id="Q54XN5"/>
<keyword evidence="2" id="KW-0472">Membrane</keyword>
<reference evidence="3 4" key="1">
    <citation type="journal article" date="2005" name="Nature">
        <title>The genome of the social amoeba Dictyostelium discoideum.</title>
        <authorList>
            <consortium name="The Dictyostelium discoideum Sequencing Consortium"/>
            <person name="Eichinger L."/>
            <person name="Pachebat J.A."/>
            <person name="Glockner G."/>
            <person name="Rajandream M.A."/>
            <person name="Sucgang R."/>
            <person name="Berriman M."/>
            <person name="Song J."/>
            <person name="Olsen R."/>
            <person name="Szafranski K."/>
            <person name="Xu Q."/>
            <person name="Tunggal B."/>
            <person name="Kummerfeld S."/>
            <person name="Madera M."/>
            <person name="Konfortov B.A."/>
            <person name="Rivero F."/>
            <person name="Bankier A.T."/>
            <person name="Lehmann R."/>
            <person name="Hamlin N."/>
            <person name="Davies R."/>
            <person name="Gaudet P."/>
            <person name="Fey P."/>
            <person name="Pilcher K."/>
            <person name="Chen G."/>
            <person name="Saunders D."/>
            <person name="Sodergren E."/>
            <person name="Davis P."/>
            <person name="Kerhornou A."/>
            <person name="Nie X."/>
            <person name="Hall N."/>
            <person name="Anjard C."/>
            <person name="Hemphill L."/>
            <person name="Bason N."/>
            <person name="Farbrother P."/>
            <person name="Desany B."/>
            <person name="Just E."/>
            <person name="Morio T."/>
            <person name="Rost R."/>
            <person name="Churcher C."/>
            <person name="Cooper J."/>
            <person name="Haydock S."/>
            <person name="van Driessche N."/>
            <person name="Cronin A."/>
            <person name="Goodhead I."/>
            <person name="Muzny D."/>
            <person name="Mourier T."/>
            <person name="Pain A."/>
            <person name="Lu M."/>
            <person name="Harper D."/>
            <person name="Lindsay R."/>
            <person name="Hauser H."/>
            <person name="James K."/>
            <person name="Quiles M."/>
            <person name="Madan Babu M."/>
            <person name="Saito T."/>
            <person name="Buchrieser C."/>
            <person name="Wardroper A."/>
            <person name="Felder M."/>
            <person name="Thangavelu M."/>
            <person name="Johnson D."/>
            <person name="Knights A."/>
            <person name="Loulseged H."/>
            <person name="Mungall K."/>
            <person name="Oliver K."/>
            <person name="Price C."/>
            <person name="Quail M.A."/>
            <person name="Urushihara H."/>
            <person name="Hernandez J."/>
            <person name="Rabbinowitsch E."/>
            <person name="Steffen D."/>
            <person name="Sanders M."/>
            <person name="Ma J."/>
            <person name="Kohara Y."/>
            <person name="Sharp S."/>
            <person name="Simmonds M."/>
            <person name="Spiegler S."/>
            <person name="Tivey A."/>
            <person name="Sugano S."/>
            <person name="White B."/>
            <person name="Walker D."/>
            <person name="Woodward J."/>
            <person name="Winckler T."/>
            <person name="Tanaka Y."/>
            <person name="Shaulsky G."/>
            <person name="Schleicher M."/>
            <person name="Weinstock G."/>
            <person name="Rosenthal A."/>
            <person name="Cox E.C."/>
            <person name="Chisholm R.L."/>
            <person name="Gibbs R."/>
            <person name="Loomis W.F."/>
            <person name="Platzer M."/>
            <person name="Kay R.R."/>
            <person name="Williams J."/>
            <person name="Dear P.H."/>
            <person name="Noegel A.A."/>
            <person name="Barrell B."/>
            <person name="Kuspa A."/>
        </authorList>
    </citation>
    <scope>NUCLEOTIDE SEQUENCE [LARGE SCALE GENOMIC DNA]</scope>
    <source>
        <strain evidence="3 4">AX4</strain>
    </source>
</reference>
<feature type="compositionally biased region" description="Low complexity" evidence="1">
    <location>
        <begin position="117"/>
        <end position="138"/>
    </location>
</feature>
<dbReference type="InterPro" id="IPR025557">
    <property type="entry name" value="DUF4282"/>
</dbReference>
<feature type="compositionally biased region" description="Low complexity" evidence="1">
    <location>
        <begin position="145"/>
        <end position="162"/>
    </location>
</feature>